<accession>A0ABV8AVG8</accession>
<feature type="domain" description="Glycosyl transferase family 1" evidence="1">
    <location>
        <begin position="172"/>
        <end position="338"/>
    </location>
</feature>
<dbReference type="InterPro" id="IPR001296">
    <property type="entry name" value="Glyco_trans_1"/>
</dbReference>
<dbReference type="PANTHER" id="PTHR12526:SF637">
    <property type="entry name" value="GLYCOSYLTRANSFERASE EPSF-RELATED"/>
    <property type="match status" value="1"/>
</dbReference>
<keyword evidence="3" id="KW-1185">Reference proteome</keyword>
<gene>
    <name evidence="2" type="ORF">ACFOSV_12210</name>
</gene>
<dbReference type="Proteomes" id="UP001595805">
    <property type="component" value="Unassembled WGS sequence"/>
</dbReference>
<dbReference type="EMBL" id="JBHRZS010000007">
    <property type="protein sequence ID" value="MFC3880950.1"/>
    <property type="molecule type" value="Genomic_DNA"/>
</dbReference>
<reference evidence="3" key="1">
    <citation type="journal article" date="2019" name="Int. J. Syst. Evol. Microbiol.">
        <title>The Global Catalogue of Microorganisms (GCM) 10K type strain sequencing project: providing services to taxonomists for standard genome sequencing and annotation.</title>
        <authorList>
            <consortium name="The Broad Institute Genomics Platform"/>
            <consortium name="The Broad Institute Genome Sequencing Center for Infectious Disease"/>
            <person name="Wu L."/>
            <person name="Ma J."/>
        </authorList>
    </citation>
    <scope>NUCLEOTIDE SEQUENCE [LARGE SCALE GENOMIC DNA]</scope>
    <source>
        <strain evidence="3">CCUG 60523</strain>
    </source>
</reference>
<dbReference type="GO" id="GO:0016757">
    <property type="term" value="F:glycosyltransferase activity"/>
    <property type="evidence" value="ECO:0007669"/>
    <property type="project" value="UniProtKB-KW"/>
</dbReference>
<proteinExistence type="predicted"/>
<keyword evidence="2" id="KW-0328">Glycosyltransferase</keyword>
<dbReference type="Gene3D" id="3.40.50.2000">
    <property type="entry name" value="Glycogen Phosphorylase B"/>
    <property type="match status" value="2"/>
</dbReference>
<organism evidence="2 3">
    <name type="scientific">Algoriphagus namhaensis</name>
    <dbReference type="NCBI Taxonomy" id="915353"/>
    <lineage>
        <taxon>Bacteria</taxon>
        <taxon>Pseudomonadati</taxon>
        <taxon>Bacteroidota</taxon>
        <taxon>Cytophagia</taxon>
        <taxon>Cytophagales</taxon>
        <taxon>Cyclobacteriaceae</taxon>
        <taxon>Algoriphagus</taxon>
    </lineage>
</organism>
<name>A0ABV8AVG8_9BACT</name>
<dbReference type="PANTHER" id="PTHR12526">
    <property type="entry name" value="GLYCOSYLTRANSFERASE"/>
    <property type="match status" value="1"/>
</dbReference>
<comment type="caution">
    <text evidence="2">The sequence shown here is derived from an EMBL/GenBank/DDBJ whole genome shotgun (WGS) entry which is preliminary data.</text>
</comment>
<protein>
    <submittedName>
        <fullName evidence="2">Glycosyltransferase family 4 protein</fullName>
        <ecNumber evidence="2">2.4.-.-</ecNumber>
    </submittedName>
</protein>
<dbReference type="Pfam" id="PF00534">
    <property type="entry name" value="Glycos_transf_1"/>
    <property type="match status" value="1"/>
</dbReference>
<sequence>MKKKIIFLLHLPPPVHGASTVGLIIKFNFDRKNDFLKFYYSIGTTKYFSERRKISLIKILRFFFQFCKNCYNIIRLKPNLVYFTCSTHGMGFIKDSLYILILKLLKVNFILHFHNKGFHKKSLSQFGIWYHNLILNNSKVILLSHSLLKYYIPLVKKKNCFFLPNGIKDYSRQFTMENKPNFRILFVSNLVESKGVFDLLEICYNLKKVGIDFFLDIVGDEAEISKGKLYEWINSFGLSERVTYYGALYGSDKWGVFSRASLFLYPSREDCFPLVLLEAFSFGLPIVCSNEGALEDIVNHGNDGFIIPEYNPSHYVDKISFLFSDKYILQRFSQEARKSFELKFREEIFINNFAKIVETVI</sequence>
<dbReference type="RefSeq" id="WP_377906295.1">
    <property type="nucleotide sequence ID" value="NZ_JBHRZS010000007.1"/>
</dbReference>
<evidence type="ECO:0000313" key="3">
    <source>
        <dbReference type="Proteomes" id="UP001595805"/>
    </source>
</evidence>
<evidence type="ECO:0000259" key="1">
    <source>
        <dbReference type="Pfam" id="PF00534"/>
    </source>
</evidence>
<evidence type="ECO:0000313" key="2">
    <source>
        <dbReference type="EMBL" id="MFC3880950.1"/>
    </source>
</evidence>
<keyword evidence="2" id="KW-0808">Transferase</keyword>
<dbReference type="SUPFAM" id="SSF53756">
    <property type="entry name" value="UDP-Glycosyltransferase/glycogen phosphorylase"/>
    <property type="match status" value="1"/>
</dbReference>
<dbReference type="CDD" id="cd03801">
    <property type="entry name" value="GT4_PimA-like"/>
    <property type="match status" value="1"/>
</dbReference>
<dbReference type="EC" id="2.4.-.-" evidence="2"/>